<gene>
    <name evidence="3" type="ORF">C1H71_14525</name>
</gene>
<name>A0A7G3GAR8_9NEIS</name>
<sequence length="466" mass="52337">MTSYSLFLDSTAQNIVDAVQAETLENTTLLKIDKPLLSKQPQPGKIISEQFDPATGGTLFILSNGIEVLTTPAKNANDIVGFSARSSGGMAALGKKLGPAGLSLTDYMLDAGLGEWSGAELKQQLAAASLQLHPFITPDQHGFSGETSVQDLEKFLQLQYLVWTAPRDDAAVHKQSMVRSFQQAKANWQSLYMWLNEKHYGENWPYPSFWLDYQFDASLADFSAARGRLFGNPRAFRFVFTGLNKQAQTKQWIEKYIASLPTQPVSSFKPKALAHGRGNELHQTMQEQRAIRVWHAYIPVPATSASADMADFLSQLLQQRLWQALRENTGETYGVYSNYELNAWQGLLIKLNYQTDIKQCDQAAKITVNEIARLRKEAASLEEIKNIRSILIKQQNERADFPMQHAQYISWNWLLDASLVGNATDFSQYTPELVHKYAKAWLGESYWAVGNINCQNRVDLAALRGD</sequence>
<keyword evidence="4" id="KW-1185">Reference proteome</keyword>
<dbReference type="SUPFAM" id="SSF63411">
    <property type="entry name" value="LuxS/MPP-like metallohydrolase"/>
    <property type="match status" value="2"/>
</dbReference>
<dbReference type="EMBL" id="CP025781">
    <property type="protein sequence ID" value="QBC44620.1"/>
    <property type="molecule type" value="Genomic_DNA"/>
</dbReference>
<feature type="coiled-coil region" evidence="1">
    <location>
        <begin position="357"/>
        <end position="384"/>
    </location>
</feature>
<reference evidence="3 4" key="1">
    <citation type="submission" date="2018-01" db="EMBL/GenBank/DDBJ databases">
        <title>Genome sequence of Iodobacter sp. strain PCH194 isolated from Indian Trans-Himalaya.</title>
        <authorList>
            <person name="Kumar V."/>
            <person name="Thakur V."/>
            <person name="Kumar S."/>
            <person name="Singh D."/>
        </authorList>
    </citation>
    <scope>NUCLEOTIDE SEQUENCE [LARGE SCALE GENOMIC DNA]</scope>
    <source>
        <strain evidence="3 4">PCH194</strain>
    </source>
</reference>
<dbReference type="Pfam" id="PF05193">
    <property type="entry name" value="Peptidase_M16_C"/>
    <property type="match status" value="1"/>
</dbReference>
<dbReference type="KEGG" id="ifl:C1H71_14525"/>
<dbReference type="RefSeq" id="WP_130107152.1">
    <property type="nucleotide sequence ID" value="NZ_CP025781.1"/>
</dbReference>
<dbReference type="Gene3D" id="3.30.830.10">
    <property type="entry name" value="Metalloenzyme, LuxS/M16 peptidase-like"/>
    <property type="match status" value="2"/>
</dbReference>
<dbReference type="GO" id="GO:0046872">
    <property type="term" value="F:metal ion binding"/>
    <property type="evidence" value="ECO:0007669"/>
    <property type="project" value="InterPro"/>
</dbReference>
<protein>
    <recommendedName>
        <fullName evidence="2">Peptidase M16 C-terminal domain-containing protein</fullName>
    </recommendedName>
</protein>
<dbReference type="InterPro" id="IPR011249">
    <property type="entry name" value="Metalloenz_LuxS/M16"/>
</dbReference>
<accession>A0A7G3GAR8</accession>
<evidence type="ECO:0000256" key="1">
    <source>
        <dbReference type="SAM" id="Coils"/>
    </source>
</evidence>
<dbReference type="Proteomes" id="UP000515917">
    <property type="component" value="Chromosome"/>
</dbReference>
<evidence type="ECO:0000313" key="3">
    <source>
        <dbReference type="EMBL" id="QBC44620.1"/>
    </source>
</evidence>
<keyword evidence="1" id="KW-0175">Coiled coil</keyword>
<organism evidence="3 4">
    <name type="scientific">Iodobacter fluviatilis</name>
    <dbReference type="NCBI Taxonomy" id="537"/>
    <lineage>
        <taxon>Bacteria</taxon>
        <taxon>Pseudomonadati</taxon>
        <taxon>Pseudomonadota</taxon>
        <taxon>Betaproteobacteria</taxon>
        <taxon>Neisseriales</taxon>
        <taxon>Chitinibacteraceae</taxon>
        <taxon>Iodobacter</taxon>
    </lineage>
</organism>
<feature type="domain" description="Peptidase M16 C-terminal" evidence="2">
    <location>
        <begin position="234"/>
        <end position="389"/>
    </location>
</feature>
<evidence type="ECO:0000259" key="2">
    <source>
        <dbReference type="Pfam" id="PF05193"/>
    </source>
</evidence>
<dbReference type="AlphaFoldDB" id="A0A7G3GAR8"/>
<dbReference type="InterPro" id="IPR007863">
    <property type="entry name" value="Peptidase_M16_C"/>
</dbReference>
<proteinExistence type="predicted"/>
<evidence type="ECO:0000313" key="4">
    <source>
        <dbReference type="Proteomes" id="UP000515917"/>
    </source>
</evidence>